<dbReference type="EnsemblPlants" id="Kaladp0172s0029.1.v1.1">
    <property type="protein sequence ID" value="Kaladp0172s0029.1.v1.1"/>
    <property type="gene ID" value="Kaladp0172s0029.v1.1"/>
</dbReference>
<evidence type="ECO:0000313" key="2">
    <source>
        <dbReference type="EnsemblPlants" id="Kaladp0172s0029.1.v1.1"/>
    </source>
</evidence>
<feature type="compositionally biased region" description="Low complexity" evidence="1">
    <location>
        <begin position="16"/>
        <end position="26"/>
    </location>
</feature>
<reference evidence="2" key="1">
    <citation type="submission" date="2021-01" db="UniProtKB">
        <authorList>
            <consortium name="EnsemblPlants"/>
        </authorList>
    </citation>
    <scope>IDENTIFICATION</scope>
</reference>
<dbReference type="PANTHER" id="PTHR15827">
    <property type="entry name" value="CYCLIN-DEPENDENT KINASE 2-INTERACTING PROTEIN"/>
    <property type="match status" value="1"/>
</dbReference>
<evidence type="ECO:0000313" key="3">
    <source>
        <dbReference type="Proteomes" id="UP000594263"/>
    </source>
</evidence>
<dbReference type="AlphaFoldDB" id="A0A7N0V807"/>
<sequence>METPEKLSFQRLSVASPSTPQSSSSTRLWRPAAQRNLRNQWSKLAACRQRWASASSNGRSQATSLINAYLSQIYMPAMKLGVLSDFPDIKEKALRKFFKQQELQRRKLLITYKDLVTIVLDMIDISRSMRCYSKGATGSPLAQFSNCSDSTADAGDGGGIPVFRNWNIPQFELLADELIQMFKMELDIKRRLVVELLSISSENSPVANAVTWSSELYPGESEDLSRCILDSTVTNQIPKSNLQCSINKTTKVDGEAVSKAMEVYLTVWLSEVNLDTDRLDEIFNLTGLEIQVNLK</sequence>
<proteinExistence type="predicted"/>
<dbReference type="Proteomes" id="UP000594263">
    <property type="component" value="Unplaced"/>
</dbReference>
<dbReference type="PANTHER" id="PTHR15827:SF2">
    <property type="entry name" value="CYCLIN-DEPENDENT KINASE 2-INTERACTING PROTEIN"/>
    <property type="match status" value="1"/>
</dbReference>
<name>A0A7N0V807_KALFE</name>
<accession>A0A7N0V807</accession>
<organism evidence="2 3">
    <name type="scientific">Kalanchoe fedtschenkoi</name>
    <name type="common">Lavender scallops</name>
    <name type="synonym">South American air plant</name>
    <dbReference type="NCBI Taxonomy" id="63787"/>
    <lineage>
        <taxon>Eukaryota</taxon>
        <taxon>Viridiplantae</taxon>
        <taxon>Streptophyta</taxon>
        <taxon>Embryophyta</taxon>
        <taxon>Tracheophyta</taxon>
        <taxon>Spermatophyta</taxon>
        <taxon>Magnoliopsida</taxon>
        <taxon>eudicotyledons</taxon>
        <taxon>Gunneridae</taxon>
        <taxon>Pentapetalae</taxon>
        <taxon>Saxifragales</taxon>
        <taxon>Crassulaceae</taxon>
        <taxon>Kalanchoe</taxon>
    </lineage>
</organism>
<evidence type="ECO:0000256" key="1">
    <source>
        <dbReference type="SAM" id="MobiDB-lite"/>
    </source>
</evidence>
<feature type="region of interest" description="Disordered" evidence="1">
    <location>
        <begin position="1"/>
        <end position="29"/>
    </location>
</feature>
<dbReference type="Gramene" id="Kaladp0172s0029.1.v1.1">
    <property type="protein sequence ID" value="Kaladp0172s0029.1.v1.1"/>
    <property type="gene ID" value="Kaladp0172s0029.v1.1"/>
</dbReference>
<protein>
    <submittedName>
        <fullName evidence="2">Uncharacterized protein</fullName>
    </submittedName>
</protein>
<dbReference type="OMA" id="RYMDAME"/>
<keyword evidence="3" id="KW-1185">Reference proteome</keyword>